<proteinExistence type="predicted"/>
<accession>A0A845B7V8</accession>
<keyword evidence="3" id="KW-1185">Reference proteome</keyword>
<dbReference type="AlphaFoldDB" id="A0A845B7V8"/>
<dbReference type="InterPro" id="IPR046502">
    <property type="entry name" value="DUF6680"/>
</dbReference>
<reference evidence="2 3" key="1">
    <citation type="submission" date="2019-12" db="EMBL/GenBank/DDBJ databases">
        <title>Genomic-based taxomic classification of the family Erythrobacteraceae.</title>
        <authorList>
            <person name="Xu L."/>
        </authorList>
    </citation>
    <scope>NUCLEOTIDE SEQUENCE [LARGE SCALE GENOMIC DNA]</scope>
    <source>
        <strain evidence="2 3">KCTC 42453</strain>
    </source>
</reference>
<evidence type="ECO:0000313" key="3">
    <source>
        <dbReference type="Proteomes" id="UP000431922"/>
    </source>
</evidence>
<dbReference type="EMBL" id="WTYL01000001">
    <property type="protein sequence ID" value="MXP43709.1"/>
    <property type="molecule type" value="Genomic_DNA"/>
</dbReference>
<comment type="caution">
    <text evidence="2">The sequence shown here is derived from an EMBL/GenBank/DDBJ whole genome shotgun (WGS) entry which is preliminary data.</text>
</comment>
<dbReference type="OrthoDB" id="7427461at2"/>
<organism evidence="2 3">
    <name type="scientific">Allopontixanthobacter sediminis</name>
    <dbReference type="NCBI Taxonomy" id="1689985"/>
    <lineage>
        <taxon>Bacteria</taxon>
        <taxon>Pseudomonadati</taxon>
        <taxon>Pseudomonadota</taxon>
        <taxon>Alphaproteobacteria</taxon>
        <taxon>Sphingomonadales</taxon>
        <taxon>Erythrobacteraceae</taxon>
        <taxon>Allopontixanthobacter</taxon>
    </lineage>
</organism>
<dbReference type="Proteomes" id="UP000431922">
    <property type="component" value="Unassembled WGS sequence"/>
</dbReference>
<feature type="domain" description="DUF6680" evidence="1">
    <location>
        <begin position="1"/>
        <end position="138"/>
    </location>
</feature>
<sequence>MSNLQLITLVAILAGPVLAVLVQLLAERRKIVREHQAATFRLLVSTRHLPSDPTYSTAINMTPVDFNGVGSVMAAHQGYIETITYQATPENVVAHEKQMISKQTKLIFEMAKHLGYDLSETDIQTTAYAAGGFVQRDNLMLRAWEAWPRIAEALESQVELSAPEEKKKLRKGAS</sequence>
<evidence type="ECO:0000313" key="2">
    <source>
        <dbReference type="EMBL" id="MXP43709.1"/>
    </source>
</evidence>
<gene>
    <name evidence="2" type="ORF">GRI65_04460</name>
</gene>
<dbReference type="Pfam" id="PF20385">
    <property type="entry name" value="DUF6680"/>
    <property type="match status" value="1"/>
</dbReference>
<name>A0A845B7V8_9SPHN</name>
<protein>
    <recommendedName>
        <fullName evidence="1">DUF6680 domain-containing protein</fullName>
    </recommendedName>
</protein>
<dbReference type="RefSeq" id="WP_160755290.1">
    <property type="nucleotide sequence ID" value="NZ_WTYL01000001.1"/>
</dbReference>
<evidence type="ECO:0000259" key="1">
    <source>
        <dbReference type="Pfam" id="PF20385"/>
    </source>
</evidence>